<sequence>MTFSDADPSAHGAAGIGSLTVLYDRHCPLCRTARRWLESRAQLVPLVFVPAGSTQARQQFPGLDHDATLRDITVVADTGEIYVGDGAWLACLWALADYRATADRLASPHLLPAARRMIAAASAVRQRSRDPGYGDSDDRAECADDRCGPADDGTW</sequence>
<name>A0ABW3YMB6_9ACTN</name>
<reference evidence="3" key="1">
    <citation type="journal article" date="2019" name="Int. J. Syst. Evol. Microbiol.">
        <title>The Global Catalogue of Microorganisms (GCM) 10K type strain sequencing project: providing services to taxonomists for standard genome sequencing and annotation.</title>
        <authorList>
            <consortium name="The Broad Institute Genomics Platform"/>
            <consortium name="The Broad Institute Genome Sequencing Center for Infectious Disease"/>
            <person name="Wu L."/>
            <person name="Ma J."/>
        </authorList>
    </citation>
    <scope>NUCLEOTIDE SEQUENCE [LARGE SCALE GENOMIC DNA]</scope>
    <source>
        <strain evidence="3">JCM 31037</strain>
    </source>
</reference>
<feature type="compositionally biased region" description="Basic and acidic residues" evidence="1">
    <location>
        <begin position="127"/>
        <end position="149"/>
    </location>
</feature>
<keyword evidence="3" id="KW-1185">Reference proteome</keyword>
<accession>A0ABW3YMB6</accession>
<dbReference type="EMBL" id="JBHTMP010000052">
    <property type="protein sequence ID" value="MFD1324572.1"/>
    <property type="molecule type" value="Genomic_DNA"/>
</dbReference>
<dbReference type="Proteomes" id="UP001597260">
    <property type="component" value="Unassembled WGS sequence"/>
</dbReference>
<evidence type="ECO:0000313" key="2">
    <source>
        <dbReference type="EMBL" id="MFD1324572.1"/>
    </source>
</evidence>
<gene>
    <name evidence="2" type="ORF">ACFQ4H_26135</name>
</gene>
<dbReference type="RefSeq" id="WP_377575422.1">
    <property type="nucleotide sequence ID" value="NZ_JBHTMP010000052.1"/>
</dbReference>
<protein>
    <submittedName>
        <fullName evidence="2">Thiol-disulfide oxidoreductase DCC family protein</fullName>
    </submittedName>
</protein>
<dbReference type="InterPro" id="IPR007263">
    <property type="entry name" value="DCC1-like"/>
</dbReference>
<feature type="region of interest" description="Disordered" evidence="1">
    <location>
        <begin position="127"/>
        <end position="155"/>
    </location>
</feature>
<comment type="caution">
    <text evidence="2">The sequence shown here is derived from an EMBL/GenBank/DDBJ whole genome shotgun (WGS) entry which is preliminary data.</text>
</comment>
<evidence type="ECO:0000313" key="3">
    <source>
        <dbReference type="Proteomes" id="UP001597260"/>
    </source>
</evidence>
<organism evidence="2 3">
    <name type="scientific">Micromonospora sonneratiae</name>
    <dbReference type="NCBI Taxonomy" id="1184706"/>
    <lineage>
        <taxon>Bacteria</taxon>
        <taxon>Bacillati</taxon>
        <taxon>Actinomycetota</taxon>
        <taxon>Actinomycetes</taxon>
        <taxon>Micromonosporales</taxon>
        <taxon>Micromonosporaceae</taxon>
        <taxon>Micromonospora</taxon>
    </lineage>
</organism>
<evidence type="ECO:0000256" key="1">
    <source>
        <dbReference type="SAM" id="MobiDB-lite"/>
    </source>
</evidence>
<proteinExistence type="predicted"/>
<dbReference type="Pfam" id="PF04134">
    <property type="entry name" value="DCC1-like"/>
    <property type="match status" value="1"/>
</dbReference>